<dbReference type="GO" id="GO:0043365">
    <property type="term" value="F:[formate-C-acetyltransferase]-activating enzyme activity"/>
    <property type="evidence" value="ECO:0007669"/>
    <property type="project" value="InterPro"/>
</dbReference>
<protein>
    <submittedName>
        <fullName evidence="5">Ribonucleotide reductase (Anaerobic)</fullName>
    </submittedName>
</protein>
<evidence type="ECO:0000256" key="1">
    <source>
        <dbReference type="ARBA" id="ARBA00022691"/>
    </source>
</evidence>
<proteinExistence type="predicted"/>
<dbReference type="NCBIfam" id="TIGR02491">
    <property type="entry name" value="NrdG"/>
    <property type="match status" value="1"/>
</dbReference>
<dbReference type="GO" id="GO:0046872">
    <property type="term" value="F:metal ion binding"/>
    <property type="evidence" value="ECO:0007669"/>
    <property type="project" value="UniProtKB-KW"/>
</dbReference>
<name>A0AAT9TRT8_9CAUD</name>
<dbReference type="SFLD" id="SFLDF00299">
    <property type="entry name" value="anaerobic_ribonucleoside-triph"/>
    <property type="match status" value="1"/>
</dbReference>
<reference evidence="5" key="2">
    <citation type="journal article" date="2024" name="Heliyon">
        <title>Complete genome sequence of the novel virulent phage PMBT24 infecting Enterocloster bolteae from the human gut.</title>
        <authorList>
            <person name="Sprotte S."/>
            <person name="Brinks E."/>
            <person name="Neve H."/>
            <person name="Franz C.M.A.P."/>
        </authorList>
    </citation>
    <scope>NUCLEOTIDE SEQUENCE</scope>
</reference>
<dbReference type="InterPro" id="IPR007197">
    <property type="entry name" value="rSAM"/>
</dbReference>
<dbReference type="Gene3D" id="3.20.20.70">
    <property type="entry name" value="Aldolase class I"/>
    <property type="match status" value="1"/>
</dbReference>
<evidence type="ECO:0000256" key="4">
    <source>
        <dbReference type="ARBA" id="ARBA00023014"/>
    </source>
</evidence>
<keyword evidence="2" id="KW-0479">Metal-binding</keyword>
<dbReference type="SFLD" id="SFLDG01063">
    <property type="entry name" value="activating_enzymes__group_1"/>
    <property type="match status" value="1"/>
</dbReference>
<evidence type="ECO:0000256" key="2">
    <source>
        <dbReference type="ARBA" id="ARBA00022723"/>
    </source>
</evidence>
<keyword evidence="3" id="KW-0408">Iron</keyword>
<keyword evidence="4" id="KW-0411">Iron-sulfur</keyword>
<evidence type="ECO:0000256" key="3">
    <source>
        <dbReference type="ARBA" id="ARBA00023004"/>
    </source>
</evidence>
<dbReference type="EMBL" id="OQ326496">
    <property type="protein sequence ID" value="WDQ45501.1"/>
    <property type="molecule type" value="Genomic_DNA"/>
</dbReference>
<dbReference type="PIRSF" id="PIRSF000368">
    <property type="entry name" value="NrdG"/>
    <property type="match status" value="1"/>
</dbReference>
<dbReference type="GO" id="GO:0051539">
    <property type="term" value="F:4 iron, 4 sulfur cluster binding"/>
    <property type="evidence" value="ECO:0007669"/>
    <property type="project" value="InterPro"/>
</dbReference>
<organism evidence="5">
    <name type="scientific">Enterocloster phage PMBT24</name>
    <dbReference type="NCBI Taxonomy" id="3025413"/>
    <lineage>
        <taxon>Viruses</taxon>
        <taxon>Duplodnaviria</taxon>
        <taxon>Heunggongvirae</taxon>
        <taxon>Uroviricota</taxon>
        <taxon>Caudoviricetes</taxon>
    </lineage>
</organism>
<dbReference type="InterPro" id="IPR013785">
    <property type="entry name" value="Aldolase_TIM"/>
</dbReference>
<dbReference type="InterPro" id="IPR058240">
    <property type="entry name" value="rSAM_sf"/>
</dbReference>
<dbReference type="CDD" id="cd01335">
    <property type="entry name" value="Radical_SAM"/>
    <property type="match status" value="1"/>
</dbReference>
<dbReference type="SFLD" id="SFLDG01066">
    <property type="entry name" value="organic_radical-activating_enz"/>
    <property type="match status" value="1"/>
</dbReference>
<keyword evidence="1" id="KW-0949">S-adenosyl-L-methionine</keyword>
<dbReference type="SUPFAM" id="SSF102114">
    <property type="entry name" value="Radical SAM enzymes"/>
    <property type="match status" value="1"/>
</dbReference>
<reference evidence="5" key="1">
    <citation type="submission" date="2023-01" db="EMBL/GenBank/DDBJ databases">
        <authorList>
            <person name="Sprotte S."/>
            <person name="Brinks E."/>
        </authorList>
    </citation>
    <scope>NUCLEOTIDE SEQUENCE</scope>
</reference>
<dbReference type="InterPro" id="IPR012837">
    <property type="entry name" value="NrdG"/>
</dbReference>
<sequence length="177" mass="20766">MKPFSTIRYAALKENDIVNGEDVCVSFWTQGCPFHCPGCHNPETWDFNGGIEEDFHILLDKIIKAINKNEVIRNFSILGGEPLCNENVIFTWLVLKEVRKHYPYIKIFLWTGYTKEELIRIKKKTKNTITNKEMFRLKAVDLVDTLVTGRYEQDKRDITLELRGSTNQEILYKNIDY</sequence>
<dbReference type="SFLD" id="SFLDS00029">
    <property type="entry name" value="Radical_SAM"/>
    <property type="match status" value="1"/>
</dbReference>
<dbReference type="Pfam" id="PF13353">
    <property type="entry name" value="Fer4_12"/>
    <property type="match status" value="1"/>
</dbReference>
<evidence type="ECO:0000313" key="5">
    <source>
        <dbReference type="EMBL" id="WDQ45501.1"/>
    </source>
</evidence>
<accession>A0AAT9TRT8</accession>